<evidence type="ECO:0000256" key="2">
    <source>
        <dbReference type="ARBA" id="ARBA00022679"/>
    </source>
</evidence>
<protein>
    <submittedName>
        <fullName evidence="3">Uncharacterized protein</fullName>
    </submittedName>
</protein>
<reference evidence="3" key="1">
    <citation type="submission" date="2022-02" db="EMBL/GenBank/DDBJ databases">
        <authorList>
            <person name="Giguere J D."/>
        </authorList>
    </citation>
    <scope>NUCLEOTIDE SEQUENCE</scope>
    <source>
        <strain evidence="3">CCAP 1055/1</strain>
    </source>
</reference>
<dbReference type="Gene3D" id="3.40.50.150">
    <property type="entry name" value="Vaccinia Virus protein VP39"/>
    <property type="match status" value="1"/>
</dbReference>
<dbReference type="PANTHER" id="PTHR43619:SF2">
    <property type="entry name" value="S-ADENOSYL-L-METHIONINE-DEPENDENT METHYLTRANSFERASES SUPERFAMILY PROTEIN"/>
    <property type="match status" value="1"/>
</dbReference>
<dbReference type="Proteomes" id="UP000836788">
    <property type="component" value="Chromosome 19"/>
</dbReference>
<dbReference type="InterPro" id="IPR029063">
    <property type="entry name" value="SAM-dependent_MTases_sf"/>
</dbReference>
<dbReference type="GO" id="GO:0032259">
    <property type="term" value="P:methylation"/>
    <property type="evidence" value="ECO:0007669"/>
    <property type="project" value="UniProtKB-KW"/>
</dbReference>
<dbReference type="AlphaFoldDB" id="A0A8J9X2G7"/>
<dbReference type="GO" id="GO:0008168">
    <property type="term" value="F:methyltransferase activity"/>
    <property type="evidence" value="ECO:0007669"/>
    <property type="project" value="UniProtKB-KW"/>
</dbReference>
<dbReference type="SUPFAM" id="SSF53335">
    <property type="entry name" value="S-adenosyl-L-methionine-dependent methyltransferases"/>
    <property type="match status" value="1"/>
</dbReference>
<name>A0A8J9X2G7_PHATR</name>
<dbReference type="PANTHER" id="PTHR43619">
    <property type="entry name" value="S-ADENOSYL-L-METHIONINE-DEPENDENT METHYLTRANSFERASE YKTD-RELATED"/>
    <property type="match status" value="1"/>
</dbReference>
<evidence type="ECO:0000256" key="1">
    <source>
        <dbReference type="ARBA" id="ARBA00022603"/>
    </source>
</evidence>
<dbReference type="EMBL" id="OU594960">
    <property type="protein sequence ID" value="CAG9283490.1"/>
    <property type="molecule type" value="Genomic_DNA"/>
</dbReference>
<keyword evidence="2" id="KW-0808">Transferase</keyword>
<dbReference type="Pfam" id="PF04072">
    <property type="entry name" value="LCM"/>
    <property type="match status" value="1"/>
</dbReference>
<gene>
    <name evidence="3" type="ORF">PTTT1_LOCUS22968</name>
</gene>
<organism evidence="3">
    <name type="scientific">Phaeodactylum tricornutum</name>
    <name type="common">Diatom</name>
    <dbReference type="NCBI Taxonomy" id="2850"/>
    <lineage>
        <taxon>Eukaryota</taxon>
        <taxon>Sar</taxon>
        <taxon>Stramenopiles</taxon>
        <taxon>Ochrophyta</taxon>
        <taxon>Bacillariophyta</taxon>
        <taxon>Bacillariophyceae</taxon>
        <taxon>Bacillariophycidae</taxon>
        <taxon>Naviculales</taxon>
        <taxon>Phaeodactylaceae</taxon>
        <taxon>Phaeodactylum</taxon>
    </lineage>
</organism>
<sequence length="356" mass="40292">MMVTSTSSSSRPRRLGVVVALLIFISGSVSGWTMSALRKGRLNRPTAVSRGFDEKYGTVNNSTIPTGDEVASLFGVQRFTRVPNLVWKFVWRTHGRLLPLLHLRDRAKPKDADQSLKVMWNKAIAALDVNSPTFDAGWTYDFLPSSTRWILKYIPTRLFPRLHHANIEIRTAYLNQAIQQEIGHLSTNTKVRIIALGSGYDSRYTRLLTTDVVQDAWELDIASVLASKKRMVERLQERRANVKVPHSRAIDLNDVASVKATLQEILNTQKTDDESWHTIFVSEAVFIYLDEGIPIELMKTCRNVYAPDSSFCFADLLRDIPSGDRDLAEREVAKAGWKLVDWQPKPGLARHMGVCR</sequence>
<evidence type="ECO:0000313" key="3">
    <source>
        <dbReference type="EMBL" id="CAG9283490.1"/>
    </source>
</evidence>
<dbReference type="InterPro" id="IPR007213">
    <property type="entry name" value="Ppm1/Ppm2/Tcmp"/>
</dbReference>
<keyword evidence="1" id="KW-0489">Methyltransferase</keyword>
<accession>A0A8J9X2G7</accession>
<proteinExistence type="predicted"/>
<dbReference type="OMA" id="FEGVMIY"/>